<gene>
    <name evidence="17" type="ORF">K8I29_15095</name>
</gene>
<dbReference type="InterPro" id="IPR048259">
    <property type="entry name" value="Cytochrome_b_N_euk/bac"/>
</dbReference>
<dbReference type="PANTHER" id="PTHR19271:SF16">
    <property type="entry name" value="CYTOCHROME B"/>
    <property type="match status" value="1"/>
</dbReference>
<organism evidence="17 18">
    <name type="scientific">Candidatus Nitrobium versatile</name>
    <dbReference type="NCBI Taxonomy" id="2884831"/>
    <lineage>
        <taxon>Bacteria</taxon>
        <taxon>Pseudomonadati</taxon>
        <taxon>Nitrospirota</taxon>
        <taxon>Nitrospiria</taxon>
        <taxon>Nitrospirales</taxon>
        <taxon>Nitrospiraceae</taxon>
        <taxon>Candidatus Nitrobium</taxon>
    </lineage>
</organism>
<evidence type="ECO:0000256" key="9">
    <source>
        <dbReference type="ARBA" id="ARBA00023004"/>
    </source>
</evidence>
<proteinExistence type="predicted"/>
<dbReference type="Gene3D" id="1.20.810.10">
    <property type="entry name" value="Cytochrome Bc1 Complex, Chain C"/>
    <property type="match status" value="1"/>
</dbReference>
<evidence type="ECO:0000256" key="1">
    <source>
        <dbReference type="ARBA" id="ARBA00004141"/>
    </source>
</evidence>
<evidence type="ECO:0000256" key="2">
    <source>
        <dbReference type="ARBA" id="ARBA00022448"/>
    </source>
</evidence>
<evidence type="ECO:0000256" key="10">
    <source>
        <dbReference type="ARBA" id="ARBA00023136"/>
    </source>
</evidence>
<feature type="compositionally biased region" description="Low complexity" evidence="12">
    <location>
        <begin position="491"/>
        <end position="501"/>
    </location>
</feature>
<comment type="subcellular location">
    <subcellularLocation>
        <location evidence="1">Membrane</location>
        <topology evidence="1">Multi-pass membrane protein</topology>
    </subcellularLocation>
</comment>
<dbReference type="Pfam" id="PF00032">
    <property type="entry name" value="Cytochrom_B_C"/>
    <property type="match status" value="1"/>
</dbReference>
<feature type="domain" description="Cytochrome c" evidence="16">
    <location>
        <begin position="378"/>
        <end position="464"/>
    </location>
</feature>
<name>A0A953J865_9BACT</name>
<keyword evidence="3 11" id="KW-0349">Heme</keyword>
<dbReference type="GO" id="GO:0009055">
    <property type="term" value="F:electron transfer activity"/>
    <property type="evidence" value="ECO:0007669"/>
    <property type="project" value="InterPro"/>
</dbReference>
<evidence type="ECO:0000256" key="3">
    <source>
        <dbReference type="ARBA" id="ARBA00022617"/>
    </source>
</evidence>
<evidence type="ECO:0000259" key="14">
    <source>
        <dbReference type="PROSITE" id="PS51002"/>
    </source>
</evidence>
<evidence type="ECO:0000256" key="8">
    <source>
        <dbReference type="ARBA" id="ARBA00022989"/>
    </source>
</evidence>
<dbReference type="GO" id="GO:0022904">
    <property type="term" value="P:respiratory electron transport chain"/>
    <property type="evidence" value="ECO:0007669"/>
    <property type="project" value="InterPro"/>
</dbReference>
<comment type="caution">
    <text evidence="17">The sequence shown here is derived from an EMBL/GenBank/DDBJ whole genome shotgun (WGS) entry which is preliminary data.</text>
</comment>
<dbReference type="InterPro" id="IPR036150">
    <property type="entry name" value="Cyt_b/b6_C_sf"/>
</dbReference>
<feature type="transmembrane region" description="Helical" evidence="13">
    <location>
        <begin position="119"/>
        <end position="141"/>
    </location>
</feature>
<feature type="compositionally biased region" description="Low complexity" evidence="12">
    <location>
        <begin position="466"/>
        <end position="477"/>
    </location>
</feature>
<keyword evidence="10 13" id="KW-0472">Membrane</keyword>
<dbReference type="GO" id="GO:0046872">
    <property type="term" value="F:metal ion binding"/>
    <property type="evidence" value="ECO:0007669"/>
    <property type="project" value="UniProtKB-KW"/>
</dbReference>
<dbReference type="SUPFAM" id="SSF81342">
    <property type="entry name" value="Transmembrane di-heme cytochromes"/>
    <property type="match status" value="1"/>
</dbReference>
<dbReference type="InterPro" id="IPR005798">
    <property type="entry name" value="Cyt_b/b6_C"/>
</dbReference>
<evidence type="ECO:0000313" key="18">
    <source>
        <dbReference type="Proteomes" id="UP000705867"/>
    </source>
</evidence>
<dbReference type="SUPFAM" id="SSF46626">
    <property type="entry name" value="Cytochrome c"/>
    <property type="match status" value="2"/>
</dbReference>
<dbReference type="InterPro" id="IPR027387">
    <property type="entry name" value="Cytb/b6-like_sf"/>
</dbReference>
<feature type="transmembrane region" description="Helical" evidence="13">
    <location>
        <begin position="324"/>
        <end position="346"/>
    </location>
</feature>
<dbReference type="InterPro" id="IPR005797">
    <property type="entry name" value="Cyt_b/b6_N"/>
</dbReference>
<feature type="transmembrane region" description="Helical" evidence="13">
    <location>
        <begin position="627"/>
        <end position="647"/>
    </location>
</feature>
<dbReference type="PROSITE" id="PS51002">
    <property type="entry name" value="CYTB_NTER"/>
    <property type="match status" value="1"/>
</dbReference>
<dbReference type="Proteomes" id="UP000705867">
    <property type="component" value="Unassembled WGS sequence"/>
</dbReference>
<dbReference type="GO" id="GO:0020037">
    <property type="term" value="F:heme binding"/>
    <property type="evidence" value="ECO:0007669"/>
    <property type="project" value="InterPro"/>
</dbReference>
<reference evidence="17" key="2">
    <citation type="submission" date="2021-08" db="EMBL/GenBank/DDBJ databases">
        <authorList>
            <person name="Dalcin Martins P."/>
        </authorList>
    </citation>
    <scope>NUCLEOTIDE SEQUENCE</scope>
    <source>
        <strain evidence="17">MAG_39</strain>
    </source>
</reference>
<protein>
    <submittedName>
        <fullName evidence="17">Cytochrome b N-terminal domain-containing protein</fullName>
    </submittedName>
</protein>
<reference evidence="17" key="1">
    <citation type="journal article" date="2021" name="bioRxiv">
        <title>Unraveling nitrogen, sulfur and carbon metabolic pathways and microbial community transcriptional responses to substrate deprivation and toxicity stresses in a bioreactor mimicking anoxic brackish coastal sediment conditions.</title>
        <authorList>
            <person name="Martins P.D."/>
            <person name="Echeveste M.J."/>
            <person name="Arshad A."/>
            <person name="Kurth J."/>
            <person name="Ouboter H."/>
            <person name="Jetten M.S.M."/>
            <person name="Welte C.U."/>
        </authorList>
    </citation>
    <scope>NUCLEOTIDE SEQUENCE</scope>
    <source>
        <strain evidence="17">MAG_39</strain>
    </source>
</reference>
<keyword evidence="4" id="KW-0679">Respiratory chain</keyword>
<dbReference type="PROSITE" id="PS51007">
    <property type="entry name" value="CYTC"/>
    <property type="match status" value="2"/>
</dbReference>
<evidence type="ECO:0000256" key="12">
    <source>
        <dbReference type="SAM" id="MobiDB-lite"/>
    </source>
</evidence>
<feature type="domain" description="Cytochrome b/b6 N-terminal region profile" evidence="14">
    <location>
        <begin position="5"/>
        <end position="216"/>
    </location>
</feature>
<keyword evidence="7" id="KW-0249">Electron transport</keyword>
<feature type="compositionally biased region" description="Basic and acidic residues" evidence="12">
    <location>
        <begin position="357"/>
        <end position="372"/>
    </location>
</feature>
<evidence type="ECO:0000313" key="17">
    <source>
        <dbReference type="EMBL" id="MBZ0157523.1"/>
    </source>
</evidence>
<keyword evidence="9 11" id="KW-0408">Iron</keyword>
<dbReference type="AlphaFoldDB" id="A0A953J865"/>
<feature type="transmembrane region" description="Helical" evidence="13">
    <location>
        <begin position="185"/>
        <end position="207"/>
    </location>
</feature>
<dbReference type="GO" id="GO:0016020">
    <property type="term" value="C:membrane"/>
    <property type="evidence" value="ECO:0007669"/>
    <property type="project" value="UniProtKB-SubCell"/>
</dbReference>
<dbReference type="PANTHER" id="PTHR19271">
    <property type="entry name" value="CYTOCHROME B"/>
    <property type="match status" value="1"/>
</dbReference>
<evidence type="ECO:0000259" key="16">
    <source>
        <dbReference type="PROSITE" id="PS51007"/>
    </source>
</evidence>
<feature type="transmembrane region" description="Helical" evidence="13">
    <location>
        <begin position="86"/>
        <end position="107"/>
    </location>
</feature>
<accession>A0A953J865</accession>
<dbReference type="GO" id="GO:0016491">
    <property type="term" value="F:oxidoreductase activity"/>
    <property type="evidence" value="ECO:0007669"/>
    <property type="project" value="InterPro"/>
</dbReference>
<evidence type="ECO:0000256" key="11">
    <source>
        <dbReference type="PROSITE-ProRule" id="PRU00433"/>
    </source>
</evidence>
<evidence type="ECO:0000256" key="4">
    <source>
        <dbReference type="ARBA" id="ARBA00022660"/>
    </source>
</evidence>
<evidence type="ECO:0000256" key="6">
    <source>
        <dbReference type="ARBA" id="ARBA00022723"/>
    </source>
</evidence>
<evidence type="ECO:0000259" key="15">
    <source>
        <dbReference type="PROSITE" id="PS51003"/>
    </source>
</evidence>
<dbReference type="InterPro" id="IPR036909">
    <property type="entry name" value="Cyt_c-like_dom_sf"/>
</dbReference>
<sequence length="656" mass="70908">MLSRIGHWINERWPVVPLIRLVLDEEIPGGARFAYTEGSAILTLFLLQAVTGLLQIFFYVPTVDHAYNSLGFLRTEVPFGWLIHNLHYWGAQVMIIVVVLHMVRVFLWGAYKKPRELTWLAGVFLLLTTMGLSFTGGPLAWDQHGYWAGEVGTSIAGTTPVVGDLVKRLLRGGEEMGQLTLSRFFAMHTMVFPLGLLALFGVHFVAFRRFGSAGPWEEEKKKGHEPFWPHQAFKDTITISVLLFLLIALSVFIPPAFSGPADVQDTTYVPKPEWNFLFLYEALKYFQGPLEPVGTVGVPTLMVSLLLLLPFIDRNPERNPFRRPVALLLGLLFLGIITVLTLMGYYSPGFAQGAVARTERTGPGEQERKKESIPSAPGVSSAGEGRVLGLFRDAGCTGCHRVEGSGGTTAPALNRGGLKNRGRAWLIEQIRNPGAHNPSTIMPSFAHLPREQVNAMVSFLMGAPGEAPAPAPAASAARKTPSPLSRRAELSGGSSVPDAGGASGAAAGIIGSAGRGGALFKDFCASCHGPDGAKPVPNPGSREGTVPPLNPVRKELYSADPKVFARNIDRIIQNGSVPAGGKASLSMPAFGATHTLTQQEIANIEAYILELNGVDRAQLIRPGMRPLPFFFLVTAVYVLFILVQGGLRIKNNVPDS</sequence>
<evidence type="ECO:0000256" key="7">
    <source>
        <dbReference type="ARBA" id="ARBA00022982"/>
    </source>
</evidence>
<feature type="transmembrane region" description="Helical" evidence="13">
    <location>
        <begin position="40"/>
        <end position="60"/>
    </location>
</feature>
<feature type="region of interest" description="Disordered" evidence="12">
    <location>
        <begin position="532"/>
        <end position="552"/>
    </location>
</feature>
<dbReference type="Pfam" id="PF00034">
    <property type="entry name" value="Cytochrom_C"/>
    <property type="match status" value="2"/>
</dbReference>
<dbReference type="EMBL" id="JAIOIV010000119">
    <property type="protein sequence ID" value="MBZ0157523.1"/>
    <property type="molecule type" value="Genomic_DNA"/>
</dbReference>
<feature type="region of interest" description="Disordered" evidence="12">
    <location>
        <begin position="357"/>
        <end position="381"/>
    </location>
</feature>
<evidence type="ECO:0000256" key="13">
    <source>
        <dbReference type="SAM" id="Phobius"/>
    </source>
</evidence>
<keyword evidence="5 13" id="KW-0812">Transmembrane</keyword>
<dbReference type="PROSITE" id="PS51003">
    <property type="entry name" value="CYTB_CTER"/>
    <property type="match status" value="1"/>
</dbReference>
<dbReference type="Gene3D" id="1.10.760.10">
    <property type="entry name" value="Cytochrome c-like domain"/>
    <property type="match status" value="2"/>
</dbReference>
<keyword evidence="2" id="KW-0813">Transport</keyword>
<dbReference type="CDD" id="cd00284">
    <property type="entry name" value="Cytochrome_b_N"/>
    <property type="match status" value="1"/>
</dbReference>
<feature type="domain" description="Cytochrome c" evidence="16">
    <location>
        <begin position="511"/>
        <end position="612"/>
    </location>
</feature>
<dbReference type="SUPFAM" id="SSF81648">
    <property type="entry name" value="a domain/subunit of cytochrome bc1 complex (Ubiquinol-cytochrome c reductase)"/>
    <property type="match status" value="1"/>
</dbReference>
<keyword evidence="8 13" id="KW-1133">Transmembrane helix</keyword>
<evidence type="ECO:0000256" key="5">
    <source>
        <dbReference type="ARBA" id="ARBA00022692"/>
    </source>
</evidence>
<feature type="transmembrane region" description="Helical" evidence="13">
    <location>
        <begin position="293"/>
        <end position="312"/>
    </location>
</feature>
<dbReference type="InterPro" id="IPR009056">
    <property type="entry name" value="Cyt_c-like_dom"/>
</dbReference>
<keyword evidence="6 11" id="KW-0479">Metal-binding</keyword>
<dbReference type="Pfam" id="PF00033">
    <property type="entry name" value="Cytochrome_B"/>
    <property type="match status" value="1"/>
</dbReference>
<feature type="region of interest" description="Disordered" evidence="12">
    <location>
        <begin position="466"/>
        <end position="501"/>
    </location>
</feature>
<feature type="domain" description="Cytochrome b/b6 C-terminal region profile" evidence="15">
    <location>
        <begin position="217"/>
        <end position="344"/>
    </location>
</feature>
<dbReference type="InterPro" id="IPR016174">
    <property type="entry name" value="Di-haem_cyt_TM"/>
</dbReference>
<feature type="transmembrane region" description="Helical" evidence="13">
    <location>
        <begin position="237"/>
        <end position="257"/>
    </location>
</feature>